<comment type="caution">
    <text evidence="3">The sequence shown here is derived from an EMBL/GenBank/DDBJ whole genome shotgun (WGS) entry which is preliminary data.</text>
</comment>
<evidence type="ECO:0000313" key="4">
    <source>
        <dbReference type="Proteomes" id="UP001595420"/>
    </source>
</evidence>
<evidence type="ECO:0000256" key="2">
    <source>
        <dbReference type="RuleBase" id="RU003707"/>
    </source>
</evidence>
<dbReference type="CDD" id="cd06558">
    <property type="entry name" value="crotonase-like"/>
    <property type="match status" value="1"/>
</dbReference>
<sequence>MEDAVALHWQGEIAIVTLQDRAGRNTFSVALVSGLAAAFAAIEANPAAKVVVLHGAEGIFCAGGTLEELIGIADGRQKFDEAGFYRMLLDCPLPVISAMDGHALGGGLVFGLYADLSVLAVESLYATNFMKYGFTPGMGATLIVPHRLGNALANEMLFTANGYHGGALRERGLGLPVVKRAEVLPTALRLARDLAAKPAVALRLLKAALATPIRDALPAAVAREQAMHEVTFAQPGIHQQIRSRFGA</sequence>
<dbReference type="InterPro" id="IPR001753">
    <property type="entry name" value="Enoyl-CoA_hydra/iso"/>
</dbReference>
<comment type="similarity">
    <text evidence="1 2">Belongs to the enoyl-CoA hydratase/isomerase family.</text>
</comment>
<dbReference type="NCBIfam" id="NF005496">
    <property type="entry name" value="PRK07110.1"/>
    <property type="match status" value="1"/>
</dbReference>
<organism evidence="3 4">
    <name type="scientific">Falsiroseomonas tokyonensis</name>
    <dbReference type="NCBI Taxonomy" id="430521"/>
    <lineage>
        <taxon>Bacteria</taxon>
        <taxon>Pseudomonadati</taxon>
        <taxon>Pseudomonadota</taxon>
        <taxon>Alphaproteobacteria</taxon>
        <taxon>Acetobacterales</taxon>
        <taxon>Roseomonadaceae</taxon>
        <taxon>Falsiroseomonas</taxon>
    </lineage>
</organism>
<dbReference type="EMBL" id="JBHRSB010000001">
    <property type="protein sequence ID" value="MFC2998812.1"/>
    <property type="molecule type" value="Genomic_DNA"/>
</dbReference>
<gene>
    <name evidence="3" type="ORF">ACFOD3_02845</name>
</gene>
<protein>
    <submittedName>
        <fullName evidence="3">Polyketide synthase</fullName>
    </submittedName>
</protein>
<dbReference type="PANTHER" id="PTHR11941">
    <property type="entry name" value="ENOYL-COA HYDRATASE-RELATED"/>
    <property type="match status" value="1"/>
</dbReference>
<keyword evidence="4" id="KW-1185">Reference proteome</keyword>
<name>A0ABV7BME1_9PROT</name>
<accession>A0ABV7BME1</accession>
<dbReference type="InterPro" id="IPR018376">
    <property type="entry name" value="Enoyl-CoA_hyd/isom_CS"/>
</dbReference>
<reference evidence="4" key="1">
    <citation type="journal article" date="2019" name="Int. J. Syst. Evol. Microbiol.">
        <title>The Global Catalogue of Microorganisms (GCM) 10K type strain sequencing project: providing services to taxonomists for standard genome sequencing and annotation.</title>
        <authorList>
            <consortium name="The Broad Institute Genomics Platform"/>
            <consortium name="The Broad Institute Genome Sequencing Center for Infectious Disease"/>
            <person name="Wu L."/>
            <person name="Ma J."/>
        </authorList>
    </citation>
    <scope>NUCLEOTIDE SEQUENCE [LARGE SCALE GENOMIC DNA]</scope>
    <source>
        <strain evidence="4">CGMCC 1.16855</strain>
    </source>
</reference>
<dbReference type="RefSeq" id="WP_216834413.1">
    <property type="nucleotide sequence ID" value="NZ_JAFNJS010000001.1"/>
</dbReference>
<dbReference type="Proteomes" id="UP001595420">
    <property type="component" value="Unassembled WGS sequence"/>
</dbReference>
<dbReference type="PANTHER" id="PTHR11941:SF133">
    <property type="entry name" value="1,2-EPOXYPHENYLACETYL-COA ISOMERASE"/>
    <property type="match status" value="1"/>
</dbReference>
<dbReference type="PROSITE" id="PS00166">
    <property type="entry name" value="ENOYL_COA_HYDRATASE"/>
    <property type="match status" value="1"/>
</dbReference>
<evidence type="ECO:0000313" key="3">
    <source>
        <dbReference type="EMBL" id="MFC2998812.1"/>
    </source>
</evidence>
<proteinExistence type="inferred from homology"/>
<evidence type="ECO:0000256" key="1">
    <source>
        <dbReference type="ARBA" id="ARBA00005254"/>
    </source>
</evidence>
<dbReference type="Pfam" id="PF00378">
    <property type="entry name" value="ECH_1"/>
    <property type="match status" value="1"/>
</dbReference>